<dbReference type="PANTHER" id="PTHR31992">
    <property type="entry name" value="DOF ZINC FINGER PROTEIN DOF1.4-RELATED"/>
    <property type="match status" value="1"/>
</dbReference>
<keyword evidence="13" id="KW-1185">Reference proteome</keyword>
<keyword evidence="4 9" id="KW-0805">Transcription regulation</keyword>
<dbReference type="PROSITE" id="PS01361">
    <property type="entry name" value="ZF_DOF_1"/>
    <property type="match status" value="1"/>
</dbReference>
<evidence type="ECO:0000256" key="10">
    <source>
        <dbReference type="SAM" id="MobiDB-lite"/>
    </source>
</evidence>
<evidence type="ECO:0000256" key="4">
    <source>
        <dbReference type="ARBA" id="ARBA00023015"/>
    </source>
</evidence>
<feature type="compositionally biased region" description="Polar residues" evidence="10">
    <location>
        <begin position="137"/>
        <end position="147"/>
    </location>
</feature>
<evidence type="ECO:0000256" key="9">
    <source>
        <dbReference type="RuleBase" id="RU369094"/>
    </source>
</evidence>
<keyword evidence="5 8" id="KW-0238">DNA-binding</keyword>
<dbReference type="GO" id="GO:0005634">
    <property type="term" value="C:nucleus"/>
    <property type="evidence" value="ECO:0007669"/>
    <property type="project" value="UniProtKB-SubCell"/>
</dbReference>
<reference evidence="12" key="1">
    <citation type="submission" date="2021-01" db="UniProtKB">
        <authorList>
            <consortium name="EnsemblPlants"/>
        </authorList>
    </citation>
    <scope>IDENTIFICATION</scope>
</reference>
<dbReference type="Proteomes" id="UP000594263">
    <property type="component" value="Unplaced"/>
</dbReference>
<keyword evidence="2 8" id="KW-0863">Zinc-finger</keyword>
<dbReference type="Gramene" id="Kaladp0039s0208.4.v1.1">
    <property type="protein sequence ID" value="Kaladp0039s0208.4.v1.1"/>
    <property type="gene ID" value="Kaladp0039s0208.v1.1"/>
</dbReference>
<evidence type="ECO:0000313" key="12">
    <source>
        <dbReference type="EnsemblPlants" id="Kaladp0039s0208.1.v1.1"/>
    </source>
</evidence>
<dbReference type="EnsemblPlants" id="Kaladp0039s0208.4.v1.1">
    <property type="protein sequence ID" value="Kaladp0039s0208.4.v1.1"/>
    <property type="gene ID" value="Kaladp0039s0208.v1.1"/>
</dbReference>
<keyword evidence="1 9" id="KW-0479">Metal-binding</keyword>
<comment type="subcellular location">
    <subcellularLocation>
        <location evidence="8 9">Nucleus</location>
    </subcellularLocation>
</comment>
<proteinExistence type="predicted"/>
<dbReference type="PANTHER" id="PTHR31992:SF141">
    <property type="entry name" value="DOF ZINC FINGER PROTEIN DOF1.4"/>
    <property type="match status" value="1"/>
</dbReference>
<feature type="domain" description="Dof-type" evidence="11">
    <location>
        <begin position="64"/>
        <end position="118"/>
    </location>
</feature>
<evidence type="ECO:0000313" key="13">
    <source>
        <dbReference type="Proteomes" id="UP000594263"/>
    </source>
</evidence>
<evidence type="ECO:0000256" key="7">
    <source>
        <dbReference type="ARBA" id="ARBA00023242"/>
    </source>
</evidence>
<feature type="region of interest" description="Disordered" evidence="10">
    <location>
        <begin position="1"/>
        <end position="33"/>
    </location>
</feature>
<protein>
    <recommendedName>
        <fullName evidence="9">Dof zinc finger protein</fullName>
    </recommendedName>
</protein>
<evidence type="ECO:0000256" key="1">
    <source>
        <dbReference type="ARBA" id="ARBA00022723"/>
    </source>
</evidence>
<feature type="compositionally biased region" description="Polar residues" evidence="10">
    <location>
        <begin position="1"/>
        <end position="25"/>
    </location>
</feature>
<dbReference type="GO" id="GO:0003677">
    <property type="term" value="F:DNA binding"/>
    <property type="evidence" value="ECO:0007669"/>
    <property type="project" value="UniProtKB-UniRule"/>
</dbReference>
<name>A0A7N0TKB5_KALFE</name>
<evidence type="ECO:0000259" key="11">
    <source>
        <dbReference type="PROSITE" id="PS50884"/>
    </source>
</evidence>
<evidence type="ECO:0000256" key="2">
    <source>
        <dbReference type="ARBA" id="ARBA00022771"/>
    </source>
</evidence>
<keyword evidence="6 9" id="KW-0804">Transcription</keyword>
<evidence type="ECO:0000256" key="8">
    <source>
        <dbReference type="PROSITE-ProRule" id="PRU00071"/>
    </source>
</evidence>
<accession>A0A7N0TKB5</accession>
<dbReference type="EnsemblPlants" id="Kaladp0039s0208.1.v1.1">
    <property type="protein sequence ID" value="Kaladp0039s0208.1.v1.1"/>
    <property type="gene ID" value="Kaladp0039s0208.v1.1"/>
</dbReference>
<keyword evidence="7 8" id="KW-0539">Nucleus</keyword>
<dbReference type="InterPro" id="IPR003851">
    <property type="entry name" value="Znf_Dof"/>
</dbReference>
<dbReference type="GO" id="GO:0003700">
    <property type="term" value="F:DNA-binding transcription factor activity"/>
    <property type="evidence" value="ECO:0007669"/>
    <property type="project" value="UniProtKB-UniRule"/>
</dbReference>
<dbReference type="GO" id="GO:0008270">
    <property type="term" value="F:zinc ion binding"/>
    <property type="evidence" value="ECO:0007669"/>
    <property type="project" value="UniProtKB-KW"/>
</dbReference>
<evidence type="ECO:0000256" key="5">
    <source>
        <dbReference type="ARBA" id="ARBA00023125"/>
    </source>
</evidence>
<sequence>MLSSTTSSFDWSQPQQMSETTSNPTGPRPAPMSSFQVKASIDGRKLVGAATAADQQAAAAAAPLKCPRCDSSNTKFCYYNNYSLSQPRHFCKACKRYWTRGGTLRNVPVGGGCRKAKPRVRQPSNKLPPVGHRSSHSHNNGPDQTARSGLGQMEEPNLGLNGLPYGKNNSTNTEIFNGFGASRFTNMDLGTRVANSSMGYSQIQNLGLGFSTGEYMRNQSNNSSYLSSYSTLFGSNFSSPSGISPSSSLMRSVLEPGDVYENLKFVNEPPPSVNKGNMGNFLSILPLEDMHIGGNGGGFGSGTKPEELGQTKLSQMGFLSSPSSMDRPSLYNWDNGASNVNSWSDVPSIGSSVTSLL</sequence>
<dbReference type="Gramene" id="Kaladp0039s0208.1.v1.1">
    <property type="protein sequence ID" value="Kaladp0039s0208.1.v1.1"/>
    <property type="gene ID" value="Kaladp0039s0208.v1.1"/>
</dbReference>
<organism evidence="12 13">
    <name type="scientific">Kalanchoe fedtschenkoi</name>
    <name type="common">Lavender scallops</name>
    <name type="synonym">South American air plant</name>
    <dbReference type="NCBI Taxonomy" id="63787"/>
    <lineage>
        <taxon>Eukaryota</taxon>
        <taxon>Viridiplantae</taxon>
        <taxon>Streptophyta</taxon>
        <taxon>Embryophyta</taxon>
        <taxon>Tracheophyta</taxon>
        <taxon>Spermatophyta</taxon>
        <taxon>Magnoliopsida</taxon>
        <taxon>eudicotyledons</taxon>
        <taxon>Gunneridae</taxon>
        <taxon>Pentapetalae</taxon>
        <taxon>Saxifragales</taxon>
        <taxon>Crassulaceae</taxon>
        <taxon>Kalanchoe</taxon>
    </lineage>
</organism>
<dbReference type="PROSITE" id="PS50884">
    <property type="entry name" value="ZF_DOF_2"/>
    <property type="match status" value="1"/>
</dbReference>
<dbReference type="InterPro" id="IPR045174">
    <property type="entry name" value="Dof"/>
</dbReference>
<evidence type="ECO:0000256" key="3">
    <source>
        <dbReference type="ARBA" id="ARBA00022833"/>
    </source>
</evidence>
<evidence type="ECO:0000256" key="6">
    <source>
        <dbReference type="ARBA" id="ARBA00023163"/>
    </source>
</evidence>
<feature type="region of interest" description="Disordered" evidence="10">
    <location>
        <begin position="108"/>
        <end position="165"/>
    </location>
</feature>
<dbReference type="Pfam" id="PF02701">
    <property type="entry name" value="Zn_ribbon_Dof"/>
    <property type="match status" value="1"/>
</dbReference>
<dbReference type="AlphaFoldDB" id="A0A7N0TKB5"/>
<comment type="function">
    <text evidence="9">Transcription factor that binds specifically to a 5'-AA[AG]G-3' consensus core sequence.</text>
</comment>
<keyword evidence="3 9" id="KW-0862">Zinc</keyword>